<dbReference type="Proteomes" id="UP000273675">
    <property type="component" value="Unassembled WGS sequence"/>
</dbReference>
<dbReference type="Gene3D" id="3.10.450.50">
    <property type="match status" value="1"/>
</dbReference>
<organism evidence="3 4">
    <name type="scientific">Maricaulis maris</name>
    <dbReference type="NCBI Taxonomy" id="74318"/>
    <lineage>
        <taxon>Bacteria</taxon>
        <taxon>Pseudomonadati</taxon>
        <taxon>Pseudomonadota</taxon>
        <taxon>Alphaproteobacteria</taxon>
        <taxon>Maricaulales</taxon>
        <taxon>Maricaulaceae</taxon>
        <taxon>Maricaulis</taxon>
    </lineage>
</organism>
<dbReference type="GO" id="GO:0016853">
    <property type="term" value="F:isomerase activity"/>
    <property type="evidence" value="ECO:0007669"/>
    <property type="project" value="UniProtKB-KW"/>
</dbReference>
<evidence type="ECO:0000256" key="1">
    <source>
        <dbReference type="SAM" id="SignalP"/>
    </source>
</evidence>
<reference evidence="3 4" key="1">
    <citation type="submission" date="2018-10" db="EMBL/GenBank/DDBJ databases">
        <title>Genomic Encyclopedia of Type Strains, Phase IV (KMG-IV): sequencing the most valuable type-strain genomes for metagenomic binning, comparative biology and taxonomic classification.</title>
        <authorList>
            <person name="Goeker M."/>
        </authorList>
    </citation>
    <scope>NUCLEOTIDE SEQUENCE [LARGE SCALE GENOMIC DNA]</scope>
    <source>
        <strain evidence="3 4">DSM 4734</strain>
    </source>
</reference>
<comment type="caution">
    <text evidence="3">The sequence shown here is derived from an EMBL/GenBank/DDBJ whole genome shotgun (WGS) entry which is preliminary data.</text>
</comment>
<keyword evidence="1" id="KW-0732">Signal</keyword>
<protein>
    <submittedName>
        <fullName evidence="3">Ketosteroid isomerase-like protein</fullName>
    </submittedName>
</protein>
<dbReference type="Pfam" id="PF14534">
    <property type="entry name" value="DUF4440"/>
    <property type="match status" value="1"/>
</dbReference>
<dbReference type="RefSeq" id="WP_121209826.1">
    <property type="nucleotide sequence ID" value="NZ_RBIM01000001.1"/>
</dbReference>
<proteinExistence type="predicted"/>
<evidence type="ECO:0000313" key="3">
    <source>
        <dbReference type="EMBL" id="RKR03962.1"/>
    </source>
</evidence>
<dbReference type="EMBL" id="RBIM01000001">
    <property type="protein sequence ID" value="RKR03962.1"/>
    <property type="molecule type" value="Genomic_DNA"/>
</dbReference>
<feature type="signal peptide" evidence="1">
    <location>
        <begin position="1"/>
        <end position="17"/>
    </location>
</feature>
<dbReference type="OrthoDB" id="119951at2"/>
<sequence>MSAILAALILVAQPASDATLHDTISALDAAMFEAFNSCDGEEFGTFIAEDIEFYHDLDGLNRDRDSLIQAVNTSICGNFRRQLTPGSIEVWPLPGYGAIESGWHAFINYGADEPHGQGRFLHIWRQDEDGWKITRIVSYDHGPFDGAGR</sequence>
<gene>
    <name evidence="3" type="ORF">C7435_0405</name>
</gene>
<evidence type="ECO:0000259" key="2">
    <source>
        <dbReference type="Pfam" id="PF14534"/>
    </source>
</evidence>
<feature type="domain" description="DUF4440" evidence="2">
    <location>
        <begin position="24"/>
        <end position="133"/>
    </location>
</feature>
<accession>A0A495DM13</accession>
<feature type="chain" id="PRO_5019772608" evidence="1">
    <location>
        <begin position="18"/>
        <end position="149"/>
    </location>
</feature>
<evidence type="ECO:0000313" key="4">
    <source>
        <dbReference type="Proteomes" id="UP000273675"/>
    </source>
</evidence>
<name>A0A495DM13_9PROT</name>
<dbReference type="SUPFAM" id="SSF54427">
    <property type="entry name" value="NTF2-like"/>
    <property type="match status" value="1"/>
</dbReference>
<keyword evidence="3" id="KW-0413">Isomerase</keyword>
<dbReference type="AlphaFoldDB" id="A0A495DM13"/>
<dbReference type="InterPro" id="IPR027843">
    <property type="entry name" value="DUF4440"/>
</dbReference>
<dbReference type="InterPro" id="IPR032710">
    <property type="entry name" value="NTF2-like_dom_sf"/>
</dbReference>